<protein>
    <submittedName>
        <fullName evidence="1">Uncharacterized protein</fullName>
    </submittedName>
</protein>
<proteinExistence type="predicted"/>
<dbReference type="EMBL" id="MK072460">
    <property type="protein sequence ID" value="AYV85577.1"/>
    <property type="molecule type" value="Genomic_DNA"/>
</dbReference>
<name>A0A3G5AEI0_9VIRU</name>
<reference evidence="1" key="1">
    <citation type="submission" date="2018-10" db="EMBL/GenBank/DDBJ databases">
        <title>Hidden diversity of soil giant viruses.</title>
        <authorList>
            <person name="Schulz F."/>
            <person name="Alteio L."/>
            <person name="Goudeau D."/>
            <person name="Ryan E.M."/>
            <person name="Malmstrom R.R."/>
            <person name="Blanchard J."/>
            <person name="Woyke T."/>
        </authorList>
    </citation>
    <scope>NUCLEOTIDE SEQUENCE</scope>
    <source>
        <strain evidence="1">SAV1</strain>
    </source>
</reference>
<evidence type="ECO:0000313" key="1">
    <source>
        <dbReference type="EMBL" id="AYV85577.1"/>
    </source>
</evidence>
<organism evidence="1">
    <name type="scientific">Satyrvirus sp</name>
    <dbReference type="NCBI Taxonomy" id="2487771"/>
    <lineage>
        <taxon>Viruses</taxon>
        <taxon>Varidnaviria</taxon>
        <taxon>Bamfordvirae</taxon>
        <taxon>Nucleocytoviricota</taxon>
        <taxon>Megaviricetes</taxon>
        <taxon>Imitervirales</taxon>
        <taxon>Mimiviridae</taxon>
        <taxon>Megamimivirinae</taxon>
    </lineage>
</organism>
<gene>
    <name evidence="1" type="ORF">Satyrvirus24_1</name>
</gene>
<accession>A0A3G5AEI0</accession>
<feature type="non-terminal residue" evidence="1">
    <location>
        <position position="129"/>
    </location>
</feature>
<sequence>MSKFDLDKFLKTYKPKKRLEDHLKPYLECEKLKSYELLKKENMKELKPQQTYIKYIKFTNEYKDDDYNSHIRGGLLLQGGIMRGSEFYKKSDQSEWTHLMLKFDPSPIVDKKNRIIERRLDEKYIFFIK</sequence>